<dbReference type="STRING" id="597456.A0A0L7R0W9"/>
<evidence type="ECO:0000256" key="1">
    <source>
        <dbReference type="ARBA" id="ARBA00022614"/>
    </source>
</evidence>
<dbReference type="PROSITE" id="PS51450">
    <property type="entry name" value="LRR"/>
    <property type="match status" value="4"/>
</dbReference>
<dbReference type="Pfam" id="PF13855">
    <property type="entry name" value="LRR_8"/>
    <property type="match status" value="3"/>
</dbReference>
<proteinExistence type="predicted"/>
<dbReference type="PANTHER" id="PTHR24366">
    <property type="entry name" value="IG(IMMUNOGLOBULIN) AND LRR(LEUCINE RICH REPEAT) DOMAINS"/>
    <property type="match status" value="1"/>
</dbReference>
<reference evidence="3 4" key="1">
    <citation type="submission" date="2015-07" db="EMBL/GenBank/DDBJ databases">
        <title>The genome of Habropoda laboriosa.</title>
        <authorList>
            <person name="Pan H."/>
            <person name="Kapheim K."/>
        </authorList>
    </citation>
    <scope>NUCLEOTIDE SEQUENCE [LARGE SCALE GENOMIC DNA]</scope>
    <source>
        <strain evidence="3">0110345459</strain>
    </source>
</reference>
<dbReference type="PANTHER" id="PTHR24366:SF96">
    <property type="entry name" value="LEUCINE RICH REPEAT CONTAINING 53"/>
    <property type="match status" value="1"/>
</dbReference>
<name>A0A0L7R0W9_9HYME</name>
<keyword evidence="1" id="KW-0433">Leucine-rich repeat</keyword>
<dbReference type="AlphaFoldDB" id="A0A0L7R0W9"/>
<evidence type="ECO:0000256" key="2">
    <source>
        <dbReference type="ARBA" id="ARBA00022737"/>
    </source>
</evidence>
<dbReference type="OrthoDB" id="2013775at2759"/>
<dbReference type="FunFam" id="3.80.10.10:FF:001164">
    <property type="entry name" value="GH01279p"/>
    <property type="match status" value="1"/>
</dbReference>
<keyword evidence="3" id="KW-0675">Receptor</keyword>
<dbReference type="InterPro" id="IPR003591">
    <property type="entry name" value="Leu-rich_rpt_typical-subtyp"/>
</dbReference>
<dbReference type="InterPro" id="IPR032675">
    <property type="entry name" value="LRR_dom_sf"/>
</dbReference>
<dbReference type="Proteomes" id="UP000053825">
    <property type="component" value="Unassembled WGS sequence"/>
</dbReference>
<dbReference type="InterPro" id="IPR001611">
    <property type="entry name" value="Leu-rich_rpt"/>
</dbReference>
<keyword evidence="2" id="KW-0677">Repeat</keyword>
<dbReference type="SMART" id="SM00369">
    <property type="entry name" value="LRR_TYP"/>
    <property type="match status" value="14"/>
</dbReference>
<protein>
    <submittedName>
        <fullName evidence="3">Leucine-rich repeat-containing G-protein coupled receptor 4</fullName>
    </submittedName>
</protein>
<evidence type="ECO:0000313" key="3">
    <source>
        <dbReference type="EMBL" id="KOC64494.1"/>
    </source>
</evidence>
<evidence type="ECO:0000313" key="4">
    <source>
        <dbReference type="Proteomes" id="UP000053825"/>
    </source>
</evidence>
<accession>A0A0L7R0W9</accession>
<sequence length="632" mass="71500">MLLPLLLLPLVAAVPLKPTLDKYTLDIENETLRNIQFHGEPVSSLDLSSMGIRYVEKNALDNVASLKSLNLANNSLESLPEFMFSNLTNLEYLSLAENKLSNLEYLFVRLEKLRVLNISCNSVIHLRRGHLFGLTKSTTILTDGNVFWSMSTGTFTNSFLKDDEELKHIEKMKSEVDVEQTSDVMEKQMEQTTVGNTLKLEKTTPAPKLEIRKGQKLKLCMPDQIVLSIEPLEGNKSVANGCLELPINEREKTVSLRGLGIKGFHEGWYQFQHFMVVSLDLANNDITEITKEMLNDLPEDLIYVNLMGNRIRGVWSQVIENKHLRMLNLRNNLIGNFEENALSRTNLTTLFLDGNQLEDLSFVTSLPRTMTELVLARNQISSISNGAFSNLSRLVYLNIADNKITKLQDNVFKGLDSLQVLIITRNSLTKIERQAFSDLKQLSTLYLHRNSLTELEKGTFSELESLKDLNLAWNKLERITKDSFADLPQTLDFLHIDLNGINSLEKGSFVNVPRFTLSLTGNKISSIPRGAFDLPTLRDLHLNNNTLTTIEGDSYEGLPQLKRLWLNENQITEIPKGSCKNLGSLNILDISKNPFQKLQNGALYGLSMVRGNFLYIYNNQLKELEGGVFDDV</sequence>
<keyword evidence="4" id="KW-1185">Reference proteome</keyword>
<gene>
    <name evidence="3" type="ORF">WH47_01078</name>
</gene>
<dbReference type="SMART" id="SM00365">
    <property type="entry name" value="LRR_SD22"/>
    <property type="match status" value="6"/>
</dbReference>
<dbReference type="Gene3D" id="3.80.10.10">
    <property type="entry name" value="Ribonuclease Inhibitor"/>
    <property type="match status" value="4"/>
</dbReference>
<organism evidence="3 4">
    <name type="scientific">Habropoda laboriosa</name>
    <dbReference type="NCBI Taxonomy" id="597456"/>
    <lineage>
        <taxon>Eukaryota</taxon>
        <taxon>Metazoa</taxon>
        <taxon>Ecdysozoa</taxon>
        <taxon>Arthropoda</taxon>
        <taxon>Hexapoda</taxon>
        <taxon>Insecta</taxon>
        <taxon>Pterygota</taxon>
        <taxon>Neoptera</taxon>
        <taxon>Endopterygota</taxon>
        <taxon>Hymenoptera</taxon>
        <taxon>Apocrita</taxon>
        <taxon>Aculeata</taxon>
        <taxon>Apoidea</taxon>
        <taxon>Anthophila</taxon>
        <taxon>Apidae</taxon>
        <taxon>Habropoda</taxon>
    </lineage>
</organism>
<dbReference type="EMBL" id="KQ414669">
    <property type="protein sequence ID" value="KOC64494.1"/>
    <property type="molecule type" value="Genomic_DNA"/>
</dbReference>
<dbReference type="SUPFAM" id="SSF52058">
    <property type="entry name" value="L domain-like"/>
    <property type="match status" value="2"/>
</dbReference>
<dbReference type="SMART" id="SM00364">
    <property type="entry name" value="LRR_BAC"/>
    <property type="match status" value="4"/>
</dbReference>